<dbReference type="GO" id="GO:0046655">
    <property type="term" value="P:folic acid metabolic process"/>
    <property type="evidence" value="ECO:0007669"/>
    <property type="project" value="UniProtKB-ARBA"/>
</dbReference>
<dbReference type="SUPFAM" id="SSF51735">
    <property type="entry name" value="NAD(P)-binding Rossmann-fold domains"/>
    <property type="match status" value="1"/>
</dbReference>
<evidence type="ECO:0000256" key="5">
    <source>
        <dbReference type="ARBA" id="ARBA00011738"/>
    </source>
</evidence>
<dbReference type="CDD" id="cd01080">
    <property type="entry name" value="NAD_bind_m-THF_DH_Cyclohyd"/>
    <property type="match status" value="1"/>
</dbReference>
<evidence type="ECO:0000259" key="22">
    <source>
        <dbReference type="Pfam" id="PF02882"/>
    </source>
</evidence>
<dbReference type="InterPro" id="IPR027417">
    <property type="entry name" value="P-loop_NTPase"/>
</dbReference>
<evidence type="ECO:0000256" key="20">
    <source>
        <dbReference type="SAM" id="MobiDB-lite"/>
    </source>
</evidence>
<dbReference type="FunFam" id="3.40.50.10860:FF:000005">
    <property type="entry name" value="C-1-tetrahydrofolate synthase, cytoplasmic, putative"/>
    <property type="match status" value="1"/>
</dbReference>
<evidence type="ECO:0000259" key="21">
    <source>
        <dbReference type="Pfam" id="PF00763"/>
    </source>
</evidence>
<evidence type="ECO:0000256" key="7">
    <source>
        <dbReference type="ARBA" id="ARBA00012776"/>
    </source>
</evidence>
<comment type="pathway">
    <text evidence="2">One-carbon metabolism; tetrahydrofolate interconversion.</text>
</comment>
<dbReference type="InterPro" id="IPR020630">
    <property type="entry name" value="THF_DH/CycHdrlase_cat_dom"/>
</dbReference>
<feature type="region of interest" description="Disordered" evidence="20">
    <location>
        <begin position="1"/>
        <end position="28"/>
    </location>
</feature>
<dbReference type="Gene3D" id="3.40.50.720">
    <property type="entry name" value="NAD(P)-binding Rossmann-like Domain"/>
    <property type="match status" value="1"/>
</dbReference>
<name>A0A8K0JK22_9TREE</name>
<feature type="domain" description="Tetrahydrofolate dehydrogenase/cyclohydrolase catalytic" evidence="21">
    <location>
        <begin position="29"/>
        <end position="156"/>
    </location>
</feature>
<comment type="caution">
    <text evidence="23">The sequence shown here is derived from an EMBL/GenBank/DDBJ whole genome shotgun (WGS) entry which is preliminary data.</text>
</comment>
<keyword evidence="18" id="KW-0511">Multifunctional enzyme</keyword>
<dbReference type="HAMAP" id="MF_01576">
    <property type="entry name" value="THF_DHG_CYH"/>
    <property type="match status" value="1"/>
</dbReference>
<comment type="subcellular location">
    <subcellularLocation>
        <location evidence="1">Cytoplasm</location>
    </subcellularLocation>
</comment>
<sequence length="972" mass="103478">MSPLTEAQNPQGGQAPMEGVQSTGKAQTIDGTAVAQQIRSDLASQISSLRNTYPSFKPPHLQILQLGSSAASSTYIRMKLKAAQESGMTVEHIQVPSDAESGESEGKGVEEIERLVKRANGDPKVSGLLVQLPLEGATPEQERVIVETVGVDKDVDGFHPENIGHLSSRLSTPLFTPCTPAGVIKLIDSTGVKIAGSNAVVLGRSDIVGTPVCALLRRRDATVTQCHSRTQGLEAILKDADIVVAAIGKAEFVKGEWLKPGCVVIDVGTNYIPDSSKKSGQRLVGDVHFQSASQVASHITPVPGGVGPMTVAMLMNNTFEAAKRQWEQGRERKVKPLKLKLLDNVPSDIEIAVAQTPKPVVDVASEMGLIPDEVESYGKYKAKVELSVLDRLKERKDAKYIVVAGINPTPLGEGKSTTTIGLAQALGAELNKTAIACVRQPSQGPTFGVKGGAAGGGYSQVIPMTEFNLHLTGDIHAVTAANNLLAAALDARMFHESQQSDKGLFSRLCPPKKGVKTFAPPMLRRLQRLGINKTKPEELTPEEITKFARLDVDPATVTWNRVIDTNDRYLRKITVGQAPTEAGVTRETAFDIAVGSEVMAVLALATDLADLRERLGKMVVGTSRSGDPVTADDVGCAGAMAVLMKDAIKPTLMQTLEGTPVFVHAGPFANIAHGNSSIIADRIALKLAGTEEGDDADRAGYVITEAGFGADIGMEKFCNIKCRVSGLKPNAVVIVATVRALKMHGGGPPVTPGKPLADVYQQENLELLEKGCANLGKHIENAKKYGLKVVVAVNQFSADSPAELQLVQDYSLANGADYAVPSNHWAKGGKGAVSLAEAVIKACEGESQFKFLYDLDKSLEEKIRIIATEMYGADGIELSEEARKQIETYTRQGFGNLPICMAKTALSLSDDPSKKGVPTGFTLPINRVRLSAGANFVYPLVGDMSTMPGLTTRPGFYDIDLDPETGDITGLF</sequence>
<dbReference type="SUPFAM" id="SSF53223">
    <property type="entry name" value="Aminoacid dehydrogenase-like, N-terminal domain"/>
    <property type="match status" value="1"/>
</dbReference>
<dbReference type="FunFam" id="3.40.50.300:FF:001123">
    <property type="entry name" value="C-1-tetrahydrofolate synthase, cytoplasmic isoform X2"/>
    <property type="match status" value="1"/>
</dbReference>
<dbReference type="HAMAP" id="MF_01543">
    <property type="entry name" value="FTHFS"/>
    <property type="match status" value="1"/>
</dbReference>
<dbReference type="PROSITE" id="PS00767">
    <property type="entry name" value="THF_DHG_CYH_2"/>
    <property type="match status" value="1"/>
</dbReference>
<keyword evidence="11" id="KW-0554">One-carbon metabolism</keyword>
<dbReference type="Pfam" id="PF00763">
    <property type="entry name" value="THF_DHG_CYH"/>
    <property type="match status" value="1"/>
</dbReference>
<dbReference type="AlphaFoldDB" id="A0A8K0JK22"/>
<keyword evidence="10" id="KW-0963">Cytoplasm</keyword>
<proteinExistence type="inferred from homology"/>
<comment type="subunit">
    <text evidence="5">Homodimer.</text>
</comment>
<dbReference type="PROSITE" id="PS00721">
    <property type="entry name" value="FTHFS_1"/>
    <property type="match status" value="1"/>
</dbReference>
<evidence type="ECO:0000256" key="3">
    <source>
        <dbReference type="ARBA" id="ARBA00005559"/>
    </source>
</evidence>
<dbReference type="Gene3D" id="3.40.50.10860">
    <property type="entry name" value="Leucine Dehydrogenase, chain A, domain 1"/>
    <property type="match status" value="1"/>
</dbReference>
<dbReference type="InterPro" id="IPR020628">
    <property type="entry name" value="Formate_THF_ligase_CS"/>
</dbReference>
<evidence type="ECO:0000256" key="18">
    <source>
        <dbReference type="ARBA" id="ARBA00023268"/>
    </source>
</evidence>
<keyword evidence="15" id="KW-0067">ATP-binding</keyword>
<evidence type="ECO:0000256" key="15">
    <source>
        <dbReference type="ARBA" id="ARBA00022840"/>
    </source>
</evidence>
<gene>
    <name evidence="23" type="ORF">FFLO_03769</name>
</gene>
<dbReference type="PANTHER" id="PTHR48099:SF5">
    <property type="entry name" value="C-1-TETRAHYDROFOLATE SYNTHASE, CYTOPLASMIC"/>
    <property type="match status" value="1"/>
</dbReference>
<dbReference type="UniPathway" id="UPA00193"/>
<dbReference type="FunFam" id="1.10.8.770:FF:000001">
    <property type="entry name" value="Methylenetetrahydrofolate dehydrogenase (NADP+ dependent) 1 like"/>
    <property type="match status" value="1"/>
</dbReference>
<evidence type="ECO:0000256" key="19">
    <source>
        <dbReference type="ARBA" id="ARBA00049033"/>
    </source>
</evidence>
<dbReference type="FunFam" id="3.40.50.720:FF:000006">
    <property type="entry name" value="Bifunctional protein FolD"/>
    <property type="match status" value="1"/>
</dbReference>
<dbReference type="GO" id="GO:0005829">
    <property type="term" value="C:cytosol"/>
    <property type="evidence" value="ECO:0007669"/>
    <property type="project" value="UniProtKB-ARBA"/>
</dbReference>
<evidence type="ECO:0000256" key="14">
    <source>
        <dbReference type="ARBA" id="ARBA00022801"/>
    </source>
</evidence>
<feature type="compositionally biased region" description="Polar residues" evidence="20">
    <location>
        <begin position="1"/>
        <end position="12"/>
    </location>
</feature>
<comment type="similarity">
    <text evidence="4">In the C-terminal section; belongs to the formate--tetrahydrofolate ligase family.</text>
</comment>
<evidence type="ECO:0000256" key="2">
    <source>
        <dbReference type="ARBA" id="ARBA00004777"/>
    </source>
</evidence>
<evidence type="ECO:0000256" key="13">
    <source>
        <dbReference type="ARBA" id="ARBA00022741"/>
    </source>
</evidence>
<dbReference type="Gene3D" id="1.10.8.770">
    <property type="match status" value="1"/>
</dbReference>
<dbReference type="GO" id="GO:0004329">
    <property type="term" value="F:formate-tetrahydrofolate ligase activity"/>
    <property type="evidence" value="ECO:0007669"/>
    <property type="project" value="UniProtKB-EC"/>
</dbReference>
<dbReference type="EC" id="3.5.4.9" evidence="7"/>
<keyword evidence="16" id="KW-0521">NADP</keyword>
<evidence type="ECO:0000256" key="9">
    <source>
        <dbReference type="ARBA" id="ARBA00017592"/>
    </source>
</evidence>
<dbReference type="EC" id="1.5.1.5" evidence="8"/>
<evidence type="ECO:0000313" key="23">
    <source>
        <dbReference type="EMBL" id="KAG7532141.1"/>
    </source>
</evidence>
<keyword evidence="24" id="KW-1185">Reference proteome</keyword>
<dbReference type="GO" id="GO:0006555">
    <property type="term" value="P:methionine metabolic process"/>
    <property type="evidence" value="ECO:0007669"/>
    <property type="project" value="UniProtKB-ARBA"/>
</dbReference>
<protein>
    <recommendedName>
        <fullName evidence="9">C-1-tetrahydrofolate synthase, cytoplasmic</fullName>
        <ecNumber evidence="8">1.5.1.5</ecNumber>
        <ecNumber evidence="7">3.5.4.9</ecNumber>
        <ecNumber evidence="6">6.3.4.3</ecNumber>
    </recommendedName>
</protein>
<keyword evidence="17" id="KW-0560">Oxidoreductase</keyword>
<evidence type="ECO:0000256" key="10">
    <source>
        <dbReference type="ARBA" id="ARBA00022490"/>
    </source>
</evidence>
<evidence type="ECO:0000256" key="1">
    <source>
        <dbReference type="ARBA" id="ARBA00004496"/>
    </source>
</evidence>
<evidence type="ECO:0000256" key="12">
    <source>
        <dbReference type="ARBA" id="ARBA00022598"/>
    </source>
</evidence>
<evidence type="ECO:0000256" key="16">
    <source>
        <dbReference type="ARBA" id="ARBA00022857"/>
    </source>
</evidence>
<comment type="similarity">
    <text evidence="3">In the N-terminal section; belongs to the tetrahydrofolate dehydrogenase/cyclohydrolase family.</text>
</comment>
<dbReference type="InterPro" id="IPR020867">
    <property type="entry name" value="THF_DH/CycHdrlase_CS"/>
</dbReference>
<dbReference type="InterPro" id="IPR000559">
    <property type="entry name" value="Formate_THF_ligase"/>
</dbReference>
<dbReference type="InterPro" id="IPR000672">
    <property type="entry name" value="THF_DH/CycHdrlase"/>
</dbReference>
<organism evidence="23 24">
    <name type="scientific">Filobasidium floriforme</name>
    <dbReference type="NCBI Taxonomy" id="5210"/>
    <lineage>
        <taxon>Eukaryota</taxon>
        <taxon>Fungi</taxon>
        <taxon>Dikarya</taxon>
        <taxon>Basidiomycota</taxon>
        <taxon>Agaricomycotina</taxon>
        <taxon>Tremellomycetes</taxon>
        <taxon>Filobasidiales</taxon>
        <taxon>Filobasidiaceae</taxon>
        <taxon>Filobasidium</taxon>
    </lineage>
</organism>
<dbReference type="EMBL" id="JABELV010000072">
    <property type="protein sequence ID" value="KAG7532141.1"/>
    <property type="molecule type" value="Genomic_DNA"/>
</dbReference>
<dbReference type="Gene3D" id="3.40.50.300">
    <property type="entry name" value="P-loop containing nucleotide triphosphate hydrolases"/>
    <property type="match status" value="2"/>
</dbReference>
<evidence type="ECO:0000256" key="4">
    <source>
        <dbReference type="ARBA" id="ARBA00006985"/>
    </source>
</evidence>
<evidence type="ECO:0000256" key="6">
    <source>
        <dbReference type="ARBA" id="ARBA00012295"/>
    </source>
</evidence>
<dbReference type="FunFam" id="3.40.50.300:FF:000245">
    <property type="entry name" value="C-1-tetrahydrofolate synthase, cytoplasmic"/>
    <property type="match status" value="1"/>
</dbReference>
<dbReference type="CDD" id="cd00477">
    <property type="entry name" value="FTHFS"/>
    <property type="match status" value="1"/>
</dbReference>
<dbReference type="FunFam" id="3.10.410.10:FF:000001">
    <property type="entry name" value="Putative formate--tetrahydrofolate ligase"/>
    <property type="match status" value="1"/>
</dbReference>
<dbReference type="SUPFAM" id="SSF52540">
    <property type="entry name" value="P-loop containing nucleoside triphosphate hydrolases"/>
    <property type="match status" value="1"/>
</dbReference>
<dbReference type="GO" id="GO:0035999">
    <property type="term" value="P:tetrahydrofolate interconversion"/>
    <property type="evidence" value="ECO:0007669"/>
    <property type="project" value="UniProtKB-UniPathway"/>
</dbReference>
<dbReference type="Gene3D" id="3.10.410.10">
    <property type="entry name" value="Formyltetrahydrofolate synthetase, domain 3"/>
    <property type="match status" value="1"/>
</dbReference>
<evidence type="ECO:0000313" key="24">
    <source>
        <dbReference type="Proteomes" id="UP000812966"/>
    </source>
</evidence>
<dbReference type="GO" id="GO:0005524">
    <property type="term" value="F:ATP binding"/>
    <property type="evidence" value="ECO:0007669"/>
    <property type="project" value="UniProtKB-KW"/>
</dbReference>
<dbReference type="PANTHER" id="PTHR48099">
    <property type="entry name" value="C-1-TETRAHYDROFOLATE SYNTHASE, CYTOPLASMIC-RELATED"/>
    <property type="match status" value="1"/>
</dbReference>
<dbReference type="Proteomes" id="UP000812966">
    <property type="component" value="Unassembled WGS sequence"/>
</dbReference>
<dbReference type="PROSITE" id="PS00722">
    <property type="entry name" value="FTHFS_2"/>
    <property type="match status" value="1"/>
</dbReference>
<dbReference type="Pfam" id="PF01268">
    <property type="entry name" value="FTHFS"/>
    <property type="match status" value="1"/>
</dbReference>
<dbReference type="InterPro" id="IPR046346">
    <property type="entry name" value="Aminoacid_DH-like_N_sf"/>
</dbReference>
<accession>A0A8K0JK22</accession>
<keyword evidence="13" id="KW-0547">Nucleotide-binding</keyword>
<dbReference type="GO" id="GO:0009257">
    <property type="term" value="P:10-formyltetrahydrofolate biosynthetic process"/>
    <property type="evidence" value="ECO:0007669"/>
    <property type="project" value="UniProtKB-ARBA"/>
</dbReference>
<dbReference type="InterPro" id="IPR036291">
    <property type="entry name" value="NAD(P)-bd_dom_sf"/>
</dbReference>
<dbReference type="Pfam" id="PF02882">
    <property type="entry name" value="THF_DHG_CYH_C"/>
    <property type="match status" value="1"/>
</dbReference>
<dbReference type="GO" id="GO:0004488">
    <property type="term" value="F:methylenetetrahydrofolate dehydrogenase (NADP+) activity"/>
    <property type="evidence" value="ECO:0007669"/>
    <property type="project" value="UniProtKB-EC"/>
</dbReference>
<dbReference type="GO" id="GO:0006164">
    <property type="term" value="P:purine nucleotide biosynthetic process"/>
    <property type="evidence" value="ECO:0007669"/>
    <property type="project" value="UniProtKB-ARBA"/>
</dbReference>
<dbReference type="InterPro" id="IPR020631">
    <property type="entry name" value="THF_DH/CycHdrlase_NAD-bd_dom"/>
</dbReference>
<feature type="domain" description="Tetrahydrofolate dehydrogenase/cyclohydrolase NAD(P)-binding" evidence="22">
    <location>
        <begin position="177"/>
        <end position="325"/>
    </location>
</feature>
<keyword evidence="12" id="KW-0436">Ligase</keyword>
<evidence type="ECO:0000256" key="8">
    <source>
        <dbReference type="ARBA" id="ARBA00012859"/>
    </source>
</evidence>
<evidence type="ECO:0000256" key="11">
    <source>
        <dbReference type="ARBA" id="ARBA00022563"/>
    </source>
</evidence>
<keyword evidence="14" id="KW-0378">Hydrolase</keyword>
<comment type="catalytic activity">
    <reaction evidence="19">
        <text>(6S)-5,6,7,8-tetrahydrofolate + formate + ATP = (6R)-10-formyltetrahydrofolate + ADP + phosphate</text>
        <dbReference type="Rhea" id="RHEA:20221"/>
        <dbReference type="ChEBI" id="CHEBI:15740"/>
        <dbReference type="ChEBI" id="CHEBI:30616"/>
        <dbReference type="ChEBI" id="CHEBI:43474"/>
        <dbReference type="ChEBI" id="CHEBI:57453"/>
        <dbReference type="ChEBI" id="CHEBI:195366"/>
        <dbReference type="ChEBI" id="CHEBI:456216"/>
        <dbReference type="EC" id="6.3.4.3"/>
    </reaction>
</comment>
<reference evidence="23" key="1">
    <citation type="submission" date="2020-04" db="EMBL/GenBank/DDBJ databases">
        <title>Analysis of mating type loci in Filobasidium floriforme.</title>
        <authorList>
            <person name="Nowrousian M."/>
        </authorList>
    </citation>
    <scope>NUCLEOTIDE SEQUENCE</scope>
    <source>
        <strain evidence="23">CBS 6242</strain>
    </source>
</reference>
<dbReference type="EC" id="6.3.4.3" evidence="6"/>
<evidence type="ECO:0000256" key="17">
    <source>
        <dbReference type="ARBA" id="ARBA00023002"/>
    </source>
</evidence>
<dbReference type="GO" id="GO:0004477">
    <property type="term" value="F:methenyltetrahydrofolate cyclohydrolase activity"/>
    <property type="evidence" value="ECO:0007669"/>
    <property type="project" value="UniProtKB-EC"/>
</dbReference>
<dbReference type="PRINTS" id="PR00085">
    <property type="entry name" value="THFDHDRGNASE"/>
</dbReference>